<dbReference type="Gene3D" id="1.20.1250.20">
    <property type="entry name" value="MFS general substrate transporter like domains"/>
    <property type="match status" value="1"/>
</dbReference>
<evidence type="ECO:0000313" key="10">
    <source>
        <dbReference type="Proteomes" id="UP000317893"/>
    </source>
</evidence>
<evidence type="ECO:0000256" key="4">
    <source>
        <dbReference type="ARBA" id="ARBA00022692"/>
    </source>
</evidence>
<dbReference type="RefSeq" id="WP_141850019.1">
    <property type="nucleotide sequence ID" value="NZ_BAAAPR010000010.1"/>
</dbReference>
<evidence type="ECO:0000256" key="1">
    <source>
        <dbReference type="ARBA" id="ARBA00004651"/>
    </source>
</evidence>
<feature type="transmembrane region" description="Helical" evidence="7">
    <location>
        <begin position="141"/>
        <end position="162"/>
    </location>
</feature>
<evidence type="ECO:0000256" key="5">
    <source>
        <dbReference type="ARBA" id="ARBA00022989"/>
    </source>
</evidence>
<evidence type="ECO:0000259" key="8">
    <source>
        <dbReference type="PROSITE" id="PS50850"/>
    </source>
</evidence>
<evidence type="ECO:0000256" key="7">
    <source>
        <dbReference type="SAM" id="Phobius"/>
    </source>
</evidence>
<dbReference type="PROSITE" id="PS50850">
    <property type="entry name" value="MFS"/>
    <property type="match status" value="1"/>
</dbReference>
<evidence type="ECO:0000256" key="2">
    <source>
        <dbReference type="ARBA" id="ARBA00022448"/>
    </source>
</evidence>
<sequence>MTGLTHRGIPTDPVLWVLAAATLVNTLGNGAVMTTTALYFTRVVGLTATQVALALSVGAAVALVTQVPLGHLGDVRGPREVLRLLIALTGVATLGLTLVRSPWQLVVVLGLEALVDRGASAVRNGYVARAATGGRGVAFKAYLRSTTNVGISLGALLGGLALAVDTRWAFLAVFVVNALTFFVTALVLGRLPHLAPAPARAVGEPRLAVLRDTPYAVVSLLVGIYSMHFFVIELAVPLWVSTHTSAPTWVVAATMLVNTVAVAAFQVRLARGSDTVPAAARLMARSGVWVVAGFAVIPLASGVPAWLAVALLLAGAGLHVVGEMTGSGGQWGVQMGLAPAERQGQYQGFAGLSFSLASIAAPPLVAVLCIGWGRPGWLVLGGIILLAGVLVVPASTWALRTRTRYGVLTHSG</sequence>
<comment type="caution">
    <text evidence="9">The sequence shown here is derived from an EMBL/GenBank/DDBJ whole genome shotgun (WGS) entry which is preliminary data.</text>
</comment>
<dbReference type="OrthoDB" id="3865324at2"/>
<dbReference type="AlphaFoldDB" id="A0A542E6A0"/>
<dbReference type="InterPro" id="IPR036259">
    <property type="entry name" value="MFS_trans_sf"/>
</dbReference>
<evidence type="ECO:0000313" key="9">
    <source>
        <dbReference type="EMBL" id="TQJ10851.1"/>
    </source>
</evidence>
<evidence type="ECO:0000256" key="3">
    <source>
        <dbReference type="ARBA" id="ARBA00022475"/>
    </source>
</evidence>
<dbReference type="InterPro" id="IPR011701">
    <property type="entry name" value="MFS"/>
</dbReference>
<dbReference type="GO" id="GO:0022857">
    <property type="term" value="F:transmembrane transporter activity"/>
    <property type="evidence" value="ECO:0007669"/>
    <property type="project" value="InterPro"/>
</dbReference>
<feature type="transmembrane region" description="Helical" evidence="7">
    <location>
        <begin position="14"/>
        <end position="39"/>
    </location>
</feature>
<dbReference type="InterPro" id="IPR050171">
    <property type="entry name" value="MFS_Transporters"/>
</dbReference>
<keyword evidence="10" id="KW-1185">Reference proteome</keyword>
<dbReference type="InterPro" id="IPR020846">
    <property type="entry name" value="MFS_dom"/>
</dbReference>
<feature type="transmembrane region" description="Helical" evidence="7">
    <location>
        <begin position="246"/>
        <end position="267"/>
    </location>
</feature>
<dbReference type="PANTHER" id="PTHR23517">
    <property type="entry name" value="RESISTANCE PROTEIN MDTM, PUTATIVE-RELATED-RELATED"/>
    <property type="match status" value="1"/>
</dbReference>
<dbReference type="SUPFAM" id="SSF103473">
    <property type="entry name" value="MFS general substrate transporter"/>
    <property type="match status" value="1"/>
</dbReference>
<dbReference type="GO" id="GO:0005886">
    <property type="term" value="C:plasma membrane"/>
    <property type="evidence" value="ECO:0007669"/>
    <property type="project" value="UniProtKB-SubCell"/>
</dbReference>
<accession>A0A542E6A0</accession>
<dbReference type="Proteomes" id="UP000317893">
    <property type="component" value="Unassembled WGS sequence"/>
</dbReference>
<gene>
    <name evidence="9" type="ORF">FB458_3992</name>
</gene>
<feature type="transmembrane region" description="Helical" evidence="7">
    <location>
        <begin position="51"/>
        <end position="69"/>
    </location>
</feature>
<feature type="domain" description="Major facilitator superfamily (MFS) profile" evidence="8">
    <location>
        <begin position="14"/>
        <end position="399"/>
    </location>
</feature>
<reference evidence="9 10" key="1">
    <citation type="submission" date="2019-06" db="EMBL/GenBank/DDBJ databases">
        <title>Sequencing the genomes of 1000 actinobacteria strains.</title>
        <authorList>
            <person name="Klenk H.-P."/>
        </authorList>
    </citation>
    <scope>NUCLEOTIDE SEQUENCE [LARGE SCALE GENOMIC DNA]</scope>
    <source>
        <strain evidence="9 10">DSM 18607</strain>
    </source>
</reference>
<feature type="transmembrane region" description="Helical" evidence="7">
    <location>
        <begin position="377"/>
        <end position="399"/>
    </location>
</feature>
<proteinExistence type="predicted"/>
<dbReference type="Pfam" id="PF07690">
    <property type="entry name" value="MFS_1"/>
    <property type="match status" value="1"/>
</dbReference>
<keyword evidence="4 7" id="KW-0812">Transmembrane</keyword>
<evidence type="ECO:0000256" key="6">
    <source>
        <dbReference type="ARBA" id="ARBA00023136"/>
    </source>
</evidence>
<feature type="transmembrane region" description="Helical" evidence="7">
    <location>
        <begin position="81"/>
        <end position="99"/>
    </location>
</feature>
<feature type="transmembrane region" description="Helical" evidence="7">
    <location>
        <begin position="215"/>
        <end position="240"/>
    </location>
</feature>
<feature type="transmembrane region" description="Helical" evidence="7">
    <location>
        <begin position="288"/>
        <end position="314"/>
    </location>
</feature>
<keyword evidence="5 7" id="KW-1133">Transmembrane helix</keyword>
<name>A0A542E6A0_9MICO</name>
<dbReference type="PANTHER" id="PTHR23517:SF3">
    <property type="entry name" value="INTEGRAL MEMBRANE TRANSPORT PROTEIN"/>
    <property type="match status" value="1"/>
</dbReference>
<keyword evidence="3" id="KW-1003">Cell membrane</keyword>
<dbReference type="EMBL" id="VFMN01000001">
    <property type="protein sequence ID" value="TQJ10851.1"/>
    <property type="molecule type" value="Genomic_DNA"/>
</dbReference>
<feature type="transmembrane region" description="Helical" evidence="7">
    <location>
        <begin position="168"/>
        <end position="188"/>
    </location>
</feature>
<organism evidence="9 10">
    <name type="scientific">Lapillicoccus jejuensis</name>
    <dbReference type="NCBI Taxonomy" id="402171"/>
    <lineage>
        <taxon>Bacteria</taxon>
        <taxon>Bacillati</taxon>
        <taxon>Actinomycetota</taxon>
        <taxon>Actinomycetes</taxon>
        <taxon>Micrococcales</taxon>
        <taxon>Intrasporangiaceae</taxon>
        <taxon>Lapillicoccus</taxon>
    </lineage>
</organism>
<keyword evidence="6 7" id="KW-0472">Membrane</keyword>
<comment type="subcellular location">
    <subcellularLocation>
        <location evidence="1">Cell membrane</location>
        <topology evidence="1">Multi-pass membrane protein</topology>
    </subcellularLocation>
</comment>
<protein>
    <submittedName>
        <fullName evidence="9">MFS transporter</fullName>
    </submittedName>
</protein>
<keyword evidence="2" id="KW-0813">Transport</keyword>
<feature type="transmembrane region" description="Helical" evidence="7">
    <location>
        <begin position="349"/>
        <end position="370"/>
    </location>
</feature>